<keyword evidence="1" id="KW-0472">Membrane</keyword>
<keyword evidence="1" id="KW-0812">Transmembrane</keyword>
<dbReference type="AlphaFoldDB" id="A0A8T4J311"/>
<sequence>RRAWRRRSRHEQVEVTTRWLLVGYPWFMLIGCGTQLVTRTAPDSLPKALAWSVFGLGLVQCVVSTRLTPPCIERYA</sequence>
<accession>A0A8T4J311</accession>
<comment type="caution">
    <text evidence="2">The sequence shown here is derived from an EMBL/GenBank/DDBJ whole genome shotgun (WGS) entry which is preliminary data.</text>
</comment>
<keyword evidence="3" id="KW-1185">Reference proteome</keyword>
<organism evidence="2 3">
    <name type="scientific">Streptomyces daliensis</name>
    <dbReference type="NCBI Taxonomy" id="299421"/>
    <lineage>
        <taxon>Bacteria</taxon>
        <taxon>Bacillati</taxon>
        <taxon>Actinomycetota</taxon>
        <taxon>Actinomycetes</taxon>
        <taxon>Kitasatosporales</taxon>
        <taxon>Streptomycetaceae</taxon>
        <taxon>Streptomyces</taxon>
    </lineage>
</organism>
<dbReference type="Proteomes" id="UP000675554">
    <property type="component" value="Unassembled WGS sequence"/>
</dbReference>
<gene>
    <name evidence="2" type="ORF">KDA82_32930</name>
</gene>
<feature type="non-terminal residue" evidence="2">
    <location>
        <position position="1"/>
    </location>
</feature>
<evidence type="ECO:0000256" key="1">
    <source>
        <dbReference type="SAM" id="Phobius"/>
    </source>
</evidence>
<proteinExistence type="predicted"/>
<feature type="non-terminal residue" evidence="2">
    <location>
        <position position="76"/>
    </location>
</feature>
<keyword evidence="1" id="KW-1133">Transmembrane helix</keyword>
<protein>
    <submittedName>
        <fullName evidence="2">Uncharacterized protein</fullName>
    </submittedName>
</protein>
<name>A0A8T4J311_9ACTN</name>
<dbReference type="EMBL" id="JAGSMN010001040">
    <property type="protein sequence ID" value="MBR7677712.1"/>
    <property type="molecule type" value="Genomic_DNA"/>
</dbReference>
<reference evidence="2" key="1">
    <citation type="submission" date="2021-04" db="EMBL/GenBank/DDBJ databases">
        <title>Sequencing of actinobacteria type strains.</title>
        <authorList>
            <person name="Nguyen G.-S."/>
            <person name="Wentzel A."/>
        </authorList>
    </citation>
    <scope>NUCLEOTIDE SEQUENCE</scope>
    <source>
        <strain evidence="2">DSM 42095</strain>
    </source>
</reference>
<evidence type="ECO:0000313" key="2">
    <source>
        <dbReference type="EMBL" id="MBR7677712.1"/>
    </source>
</evidence>
<evidence type="ECO:0000313" key="3">
    <source>
        <dbReference type="Proteomes" id="UP000675554"/>
    </source>
</evidence>
<feature type="transmembrane region" description="Helical" evidence="1">
    <location>
        <begin position="49"/>
        <end position="68"/>
    </location>
</feature>
<feature type="transmembrane region" description="Helical" evidence="1">
    <location>
        <begin position="20"/>
        <end position="37"/>
    </location>
</feature>